<evidence type="ECO:0000313" key="1">
    <source>
        <dbReference type="EMBL" id="RKE80336.1"/>
    </source>
</evidence>
<comment type="caution">
    <text evidence="1">The sequence shown here is derived from an EMBL/GenBank/DDBJ whole genome shotgun (WGS) entry which is preliminary data.</text>
</comment>
<organism evidence="1 2">
    <name type="scientific">Epilithonimonas arachidiradicis</name>
    <dbReference type="NCBI Taxonomy" id="1617282"/>
    <lineage>
        <taxon>Bacteria</taxon>
        <taxon>Pseudomonadati</taxon>
        <taxon>Bacteroidota</taxon>
        <taxon>Flavobacteriia</taxon>
        <taxon>Flavobacteriales</taxon>
        <taxon>Weeksellaceae</taxon>
        <taxon>Chryseobacterium group</taxon>
        <taxon>Epilithonimonas</taxon>
    </lineage>
</organism>
<protein>
    <submittedName>
        <fullName evidence="1">Uncharacterized protein</fullName>
    </submittedName>
</protein>
<proteinExistence type="predicted"/>
<sequence>MNINLFFKIIELMKIELFEIIIINNKKAFEESLRKLEFLFEKL</sequence>
<name>A0A420CPN6_9FLAO</name>
<evidence type="ECO:0000313" key="2">
    <source>
        <dbReference type="Proteomes" id="UP000285906"/>
    </source>
</evidence>
<accession>A0A420CPN6</accession>
<dbReference type="EMBL" id="RAQH01000009">
    <property type="protein sequence ID" value="RKE80336.1"/>
    <property type="molecule type" value="Genomic_DNA"/>
</dbReference>
<dbReference type="AlphaFoldDB" id="A0A420CPN6"/>
<gene>
    <name evidence="1" type="ORF">BXY58_2854</name>
</gene>
<reference evidence="1 2" key="1">
    <citation type="submission" date="2018-09" db="EMBL/GenBank/DDBJ databases">
        <title>Genomic Encyclopedia of Archaeal and Bacterial Type Strains, Phase II (KMG-II): from individual species to whole genera.</title>
        <authorList>
            <person name="Goeker M."/>
        </authorList>
    </citation>
    <scope>NUCLEOTIDE SEQUENCE [LARGE SCALE GENOMIC DNA]</scope>
    <source>
        <strain evidence="1 2">DSM 27620</strain>
    </source>
</reference>
<dbReference type="Proteomes" id="UP000285906">
    <property type="component" value="Unassembled WGS sequence"/>
</dbReference>